<gene>
    <name evidence="1" type="ORF">MRB53_011122</name>
</gene>
<proteinExistence type="predicted"/>
<dbReference type="Proteomes" id="UP001234297">
    <property type="component" value="Chromosome 3"/>
</dbReference>
<reference evidence="1 2" key="1">
    <citation type="journal article" date="2022" name="Hortic Res">
        <title>A haplotype resolved chromosomal level avocado genome allows analysis of novel avocado genes.</title>
        <authorList>
            <person name="Nath O."/>
            <person name="Fletcher S.J."/>
            <person name="Hayward A."/>
            <person name="Shaw L.M."/>
            <person name="Masouleh A.K."/>
            <person name="Furtado A."/>
            <person name="Henry R.J."/>
            <person name="Mitter N."/>
        </authorList>
    </citation>
    <scope>NUCLEOTIDE SEQUENCE [LARGE SCALE GENOMIC DNA]</scope>
    <source>
        <strain evidence="2">cv. Hass</strain>
    </source>
</reference>
<evidence type="ECO:0000313" key="1">
    <source>
        <dbReference type="EMBL" id="KAJ8636855.1"/>
    </source>
</evidence>
<dbReference type="EMBL" id="CM056811">
    <property type="protein sequence ID" value="KAJ8636855.1"/>
    <property type="molecule type" value="Genomic_DNA"/>
</dbReference>
<organism evidence="1 2">
    <name type="scientific">Persea americana</name>
    <name type="common">Avocado</name>
    <dbReference type="NCBI Taxonomy" id="3435"/>
    <lineage>
        <taxon>Eukaryota</taxon>
        <taxon>Viridiplantae</taxon>
        <taxon>Streptophyta</taxon>
        <taxon>Embryophyta</taxon>
        <taxon>Tracheophyta</taxon>
        <taxon>Spermatophyta</taxon>
        <taxon>Magnoliopsida</taxon>
        <taxon>Magnoliidae</taxon>
        <taxon>Laurales</taxon>
        <taxon>Lauraceae</taxon>
        <taxon>Persea</taxon>
    </lineage>
</organism>
<evidence type="ECO:0000313" key="2">
    <source>
        <dbReference type="Proteomes" id="UP001234297"/>
    </source>
</evidence>
<sequence>MGIAWRLPLSLDEMGGGTDHMPNDNARHLELMRQTNKREDRLRETEMGKDDENCGIRRRWETGVVPGQVLTVDVAGEGDESREPR</sequence>
<name>A0ACC2LTV8_PERAE</name>
<comment type="caution">
    <text evidence="1">The sequence shown here is derived from an EMBL/GenBank/DDBJ whole genome shotgun (WGS) entry which is preliminary data.</text>
</comment>
<accession>A0ACC2LTV8</accession>
<keyword evidence="2" id="KW-1185">Reference proteome</keyword>
<protein>
    <submittedName>
        <fullName evidence="1">Uncharacterized protein</fullName>
    </submittedName>
</protein>